<name>A0ABU0AUA9_9FIRM</name>
<evidence type="ECO:0000259" key="1">
    <source>
        <dbReference type="PROSITE" id="PS51272"/>
    </source>
</evidence>
<keyword evidence="3" id="KW-1185">Reference proteome</keyword>
<reference evidence="2 3" key="1">
    <citation type="submission" date="2023-07" db="EMBL/GenBank/DDBJ databases">
        <title>Genomic Encyclopedia of Type Strains, Phase IV (KMG-IV): sequencing the most valuable type-strain genomes for metagenomic binning, comparative biology and taxonomic classification.</title>
        <authorList>
            <person name="Goeker M."/>
        </authorList>
    </citation>
    <scope>NUCLEOTIDE SEQUENCE [LARGE SCALE GENOMIC DNA]</scope>
    <source>
        <strain evidence="2 3">DSM 22616</strain>
    </source>
</reference>
<protein>
    <recommendedName>
        <fullName evidence="1">SLH domain-containing protein</fullName>
    </recommendedName>
</protein>
<gene>
    <name evidence="2" type="ORF">J2S72_000867</name>
</gene>
<sequence>MKIKKILCICLAFIILSFPVNLFAKEEIQVILEQPAKLSAKAGEDLYYYIDVNLPENYETIYKSFVVTVLTDKNLSVEDISLRGAQREKGKIDLKTSSVKNNTQYLTTLSVNDLGYLKGVKNLKVGIKTRVKSNVSNVENFKNSIIVTSVNNDGKENTDQKNFQSQTKVEDGSIKVETIYTDSDFVVGTTNPMAKIDISTKEKIGQGFSDKDGNFKINIPRQTENTSINILATWNENKVEKKANAKALVVAREKSLDKDLLLSEENEKNKKDPQNVNMKKNQNLGDLENLQILVNAGKNLNPQDASRENFAKIKALVATGEYLLVKTDKNPEEINKISNDLLETINFFRKPYMNGVSKNEFKGYAPMTRAQAAAVFALLSNKTMPSGDYSDFKDVSQEMWYADAVAYVEKNGIMAGYKDSTFKPNKKLTRAEFAQIVMNFKKLNQISDKTFSDVKEDHWAYNAINSVAKWGFMSGRSDKKFAPDQGIKREEVASVINRMEGRRPDRAFIDKFSENPFKDVKKSNWAYYEILEATGK</sequence>
<organism evidence="2 3">
    <name type="scientific">Peptoniphilus koenoeneniae</name>
    <dbReference type="NCBI Taxonomy" id="507751"/>
    <lineage>
        <taxon>Bacteria</taxon>
        <taxon>Bacillati</taxon>
        <taxon>Bacillota</taxon>
        <taxon>Tissierellia</taxon>
        <taxon>Tissierellales</taxon>
        <taxon>Peptoniphilaceae</taxon>
        <taxon>Peptoniphilus</taxon>
    </lineage>
</organism>
<dbReference type="PANTHER" id="PTHR43308">
    <property type="entry name" value="OUTER MEMBRANE PROTEIN ALPHA-RELATED"/>
    <property type="match status" value="1"/>
</dbReference>
<evidence type="ECO:0000313" key="2">
    <source>
        <dbReference type="EMBL" id="MDQ0274846.1"/>
    </source>
</evidence>
<accession>A0ABU0AUA9</accession>
<evidence type="ECO:0000313" key="3">
    <source>
        <dbReference type="Proteomes" id="UP001236559"/>
    </source>
</evidence>
<comment type="caution">
    <text evidence="2">The sequence shown here is derived from an EMBL/GenBank/DDBJ whole genome shotgun (WGS) entry which is preliminary data.</text>
</comment>
<dbReference type="Pfam" id="PF00395">
    <property type="entry name" value="SLH"/>
    <property type="match status" value="2"/>
</dbReference>
<dbReference type="InterPro" id="IPR051465">
    <property type="entry name" value="Cell_Envelope_Struct_Comp"/>
</dbReference>
<dbReference type="PROSITE" id="PS51272">
    <property type="entry name" value="SLH"/>
    <property type="match status" value="2"/>
</dbReference>
<dbReference type="Proteomes" id="UP001236559">
    <property type="component" value="Unassembled WGS sequence"/>
</dbReference>
<feature type="domain" description="SLH" evidence="1">
    <location>
        <begin position="452"/>
        <end position="510"/>
    </location>
</feature>
<dbReference type="RefSeq" id="WP_307495051.1">
    <property type="nucleotide sequence ID" value="NZ_JAUSTN010000004.1"/>
</dbReference>
<dbReference type="InterPro" id="IPR001119">
    <property type="entry name" value="SLH_dom"/>
</dbReference>
<dbReference type="EMBL" id="JAUSTN010000004">
    <property type="protein sequence ID" value="MDQ0274846.1"/>
    <property type="molecule type" value="Genomic_DNA"/>
</dbReference>
<dbReference type="PANTHER" id="PTHR43308:SF5">
    <property type="entry name" value="S-LAYER PROTEIN _ PEPTIDOGLYCAN ENDO-BETA-N-ACETYLGLUCOSAMINIDASE"/>
    <property type="match status" value="1"/>
</dbReference>
<feature type="domain" description="SLH" evidence="1">
    <location>
        <begin position="388"/>
        <end position="451"/>
    </location>
</feature>
<proteinExistence type="predicted"/>
<dbReference type="Gene3D" id="2.60.40.740">
    <property type="match status" value="1"/>
</dbReference>